<evidence type="ECO:0000313" key="7">
    <source>
        <dbReference type="EMBL" id="OXR41770.1"/>
    </source>
</evidence>
<dbReference type="Proteomes" id="UP000215506">
    <property type="component" value="Unassembled WGS sequence"/>
</dbReference>
<keyword evidence="8" id="KW-1185">Reference proteome</keyword>
<evidence type="ECO:0000256" key="3">
    <source>
        <dbReference type="ARBA" id="ARBA00022840"/>
    </source>
</evidence>
<keyword evidence="3 4" id="KW-0067">ATP-binding</keyword>
<dbReference type="GO" id="GO:0009396">
    <property type="term" value="P:folic acid-containing compound biosynthetic process"/>
    <property type="evidence" value="ECO:0007669"/>
    <property type="project" value="TreeGrafter"/>
</dbReference>
<dbReference type="SUPFAM" id="SSF100950">
    <property type="entry name" value="NagB/RpiA/CoA transferase-like"/>
    <property type="match status" value="1"/>
</dbReference>
<dbReference type="Gene3D" id="3.40.50.10420">
    <property type="entry name" value="NagB/RpiA/CoA transferase-like"/>
    <property type="match status" value="1"/>
</dbReference>
<organism evidence="7 8">
    <name type="scientific">Nocardia cerradoensis</name>
    <dbReference type="NCBI Taxonomy" id="85688"/>
    <lineage>
        <taxon>Bacteria</taxon>
        <taxon>Bacillati</taxon>
        <taxon>Actinomycetota</taxon>
        <taxon>Actinomycetes</taxon>
        <taxon>Mycobacteriales</taxon>
        <taxon>Nocardiaceae</taxon>
        <taxon>Nocardia</taxon>
    </lineage>
</organism>
<name>A0A231GYU9_9NOCA</name>
<evidence type="ECO:0000256" key="5">
    <source>
        <dbReference type="RuleBase" id="RU361279"/>
    </source>
</evidence>
<feature type="region of interest" description="Disordered" evidence="6">
    <location>
        <begin position="46"/>
        <end position="69"/>
    </location>
</feature>
<evidence type="ECO:0000256" key="6">
    <source>
        <dbReference type="SAM" id="MobiDB-lite"/>
    </source>
</evidence>
<reference evidence="7 8" key="1">
    <citation type="submission" date="2017-07" db="EMBL/GenBank/DDBJ databases">
        <title>First draft Genome Sequence of Nocardia cerradoensis isolated from human infection.</title>
        <authorList>
            <person name="Carrasco G."/>
        </authorList>
    </citation>
    <scope>NUCLEOTIDE SEQUENCE [LARGE SCALE GENOMIC DNA]</scope>
    <source>
        <strain evidence="7 8">CNM20130759</strain>
    </source>
</reference>
<dbReference type="InterPro" id="IPR037171">
    <property type="entry name" value="NagB/RpiA_transferase-like"/>
</dbReference>
<dbReference type="Pfam" id="PF01812">
    <property type="entry name" value="5-FTHF_cyc-lig"/>
    <property type="match status" value="1"/>
</dbReference>
<comment type="similarity">
    <text evidence="1 5">Belongs to the 5-formyltetrahydrofolate cyclo-ligase family.</text>
</comment>
<evidence type="ECO:0000256" key="4">
    <source>
        <dbReference type="PIRSR" id="PIRSR006806-1"/>
    </source>
</evidence>
<dbReference type="InterPro" id="IPR024185">
    <property type="entry name" value="FTHF_cligase-like_sf"/>
</dbReference>
<accession>A0A231GYU9</accession>
<proteinExistence type="inferred from homology"/>
<feature type="binding site" evidence="4">
    <location>
        <position position="83"/>
    </location>
    <ligand>
        <name>substrate</name>
    </ligand>
</feature>
<dbReference type="PANTHER" id="PTHR23407:SF1">
    <property type="entry name" value="5-FORMYLTETRAHYDROFOLATE CYCLO-LIGASE"/>
    <property type="match status" value="1"/>
</dbReference>
<evidence type="ECO:0000256" key="2">
    <source>
        <dbReference type="ARBA" id="ARBA00022741"/>
    </source>
</evidence>
<sequence length="231" mass="24513">MEIAGQRDKGRWRAELLAARAAVPPETRAAEAEALSLSVSRVLDIVRPPTDGPHTGHRRPAGGSGPKAPGSRWVAGYIPVAGEPGSVAMLDALRVAGARVMVPVTGPPGPLGWAEYTGIEGLRRARYGLLEPDGPPLGVAAIEWPEVIVIPALAVDRRGVRLGRGAGYYDRTLPAARPDARLVAVVRDTELLDALPEEPHDRRMGWALLPEAGLCRLDAGDREIGGRYSSV</sequence>
<dbReference type="GO" id="GO:0005524">
    <property type="term" value="F:ATP binding"/>
    <property type="evidence" value="ECO:0007669"/>
    <property type="project" value="UniProtKB-KW"/>
</dbReference>
<keyword evidence="5" id="KW-0479">Metal-binding</keyword>
<gene>
    <name evidence="7" type="ORF">B7C42_06112</name>
</gene>
<dbReference type="RefSeq" id="WP_094027352.1">
    <property type="nucleotide sequence ID" value="NZ_NGAF01000017.1"/>
</dbReference>
<comment type="caution">
    <text evidence="7">The sequence shown here is derived from an EMBL/GenBank/DDBJ whole genome shotgun (WGS) entry which is preliminary data.</text>
</comment>
<evidence type="ECO:0000313" key="8">
    <source>
        <dbReference type="Proteomes" id="UP000215506"/>
    </source>
</evidence>
<dbReference type="EMBL" id="NGAF01000017">
    <property type="protein sequence ID" value="OXR41770.1"/>
    <property type="molecule type" value="Genomic_DNA"/>
</dbReference>
<protein>
    <recommendedName>
        <fullName evidence="5">5-formyltetrahydrofolate cyclo-ligase</fullName>
        <ecNumber evidence="5">6.3.3.2</ecNumber>
    </recommendedName>
</protein>
<keyword evidence="7" id="KW-0436">Ligase</keyword>
<keyword evidence="5" id="KW-0460">Magnesium</keyword>
<dbReference type="GO" id="GO:0035999">
    <property type="term" value="P:tetrahydrofolate interconversion"/>
    <property type="evidence" value="ECO:0007669"/>
    <property type="project" value="TreeGrafter"/>
</dbReference>
<dbReference type="NCBIfam" id="TIGR02727">
    <property type="entry name" value="MTHFS_bact"/>
    <property type="match status" value="1"/>
</dbReference>
<dbReference type="EC" id="6.3.3.2" evidence="5"/>
<dbReference type="AlphaFoldDB" id="A0A231GYU9"/>
<dbReference type="PANTHER" id="PTHR23407">
    <property type="entry name" value="ATPASE INHIBITOR/5-FORMYLTETRAHYDROFOLATE CYCLO-LIGASE"/>
    <property type="match status" value="1"/>
</dbReference>
<evidence type="ECO:0000256" key="1">
    <source>
        <dbReference type="ARBA" id="ARBA00010638"/>
    </source>
</evidence>
<dbReference type="GO" id="GO:0046872">
    <property type="term" value="F:metal ion binding"/>
    <property type="evidence" value="ECO:0007669"/>
    <property type="project" value="UniProtKB-KW"/>
</dbReference>
<comment type="cofactor">
    <cofactor evidence="5">
        <name>Mg(2+)</name>
        <dbReference type="ChEBI" id="CHEBI:18420"/>
    </cofactor>
</comment>
<dbReference type="InterPro" id="IPR002698">
    <property type="entry name" value="FTHF_cligase"/>
</dbReference>
<feature type="binding site" evidence="4">
    <location>
        <begin position="161"/>
        <end position="169"/>
    </location>
    <ligand>
        <name>ATP</name>
        <dbReference type="ChEBI" id="CHEBI:30616"/>
    </ligand>
</feature>
<comment type="catalytic activity">
    <reaction evidence="5">
        <text>(6S)-5-formyl-5,6,7,8-tetrahydrofolate + ATP = (6R)-5,10-methenyltetrahydrofolate + ADP + phosphate</text>
        <dbReference type="Rhea" id="RHEA:10488"/>
        <dbReference type="ChEBI" id="CHEBI:30616"/>
        <dbReference type="ChEBI" id="CHEBI:43474"/>
        <dbReference type="ChEBI" id="CHEBI:57455"/>
        <dbReference type="ChEBI" id="CHEBI:57457"/>
        <dbReference type="ChEBI" id="CHEBI:456216"/>
        <dbReference type="EC" id="6.3.3.2"/>
    </reaction>
</comment>
<keyword evidence="2 4" id="KW-0547">Nucleotide-binding</keyword>
<feature type="binding site" evidence="4">
    <location>
        <position position="78"/>
    </location>
    <ligand>
        <name>substrate</name>
    </ligand>
</feature>
<dbReference type="GO" id="GO:0030272">
    <property type="term" value="F:5-formyltetrahydrofolate cyclo-ligase activity"/>
    <property type="evidence" value="ECO:0007669"/>
    <property type="project" value="UniProtKB-EC"/>
</dbReference>